<evidence type="ECO:0000313" key="2">
    <source>
        <dbReference type="EMBL" id="QQR92452.1"/>
    </source>
</evidence>
<dbReference type="Proteomes" id="UP000596004">
    <property type="component" value="Chromosome"/>
</dbReference>
<accession>A0A7T9I284</accession>
<evidence type="ECO:0000256" key="1">
    <source>
        <dbReference type="SAM" id="MobiDB-lite"/>
    </source>
</evidence>
<name>A0A7T9I284_9ARCH</name>
<feature type="region of interest" description="Disordered" evidence="1">
    <location>
        <begin position="26"/>
        <end position="65"/>
    </location>
</feature>
<dbReference type="AlphaFoldDB" id="A0A7T9I284"/>
<dbReference type="EMBL" id="CP064981">
    <property type="protein sequence ID" value="QQR92452.1"/>
    <property type="molecule type" value="Genomic_DNA"/>
</dbReference>
<organism evidence="2">
    <name type="scientific">Candidatus Iainarchaeum sp</name>
    <dbReference type="NCBI Taxonomy" id="3101447"/>
    <lineage>
        <taxon>Archaea</taxon>
        <taxon>Candidatus Iainarchaeota</taxon>
        <taxon>Candidatus Iainarchaeia</taxon>
        <taxon>Candidatus Iainarchaeales</taxon>
        <taxon>Candidatus Iainarchaeaceae</taxon>
        <taxon>Candidatus Iainarchaeum</taxon>
    </lineage>
</organism>
<proteinExistence type="predicted"/>
<reference evidence="2" key="1">
    <citation type="submission" date="2020-11" db="EMBL/GenBank/DDBJ databases">
        <title>Connecting structure to function with the recovery of over 1000 high-quality activated sludge metagenome-assembled genomes encoding full-length rRNA genes using long-read sequencing.</title>
        <authorList>
            <person name="Singleton C.M."/>
            <person name="Petriglieri F."/>
            <person name="Kristensen J.M."/>
            <person name="Kirkegaard R.H."/>
            <person name="Michaelsen T.Y."/>
            <person name="Andersen M.H."/>
            <person name="Karst S.M."/>
            <person name="Dueholm M.S."/>
            <person name="Nielsen P.H."/>
            <person name="Albertsen M."/>
        </authorList>
    </citation>
    <scope>NUCLEOTIDE SEQUENCE</scope>
    <source>
        <strain evidence="2">Fred_18-Q3-R57-64_BAT3C.431</strain>
    </source>
</reference>
<sequence>MVTYKCQVCGFVSSVAGEHCGQQMVEQMETPAPSAPAQETAAAAPSAPMPTPAKATEENPPAEQQ</sequence>
<protein>
    <submittedName>
        <fullName evidence="2">Uncharacterized protein</fullName>
    </submittedName>
</protein>
<feature type="compositionally biased region" description="Low complexity" evidence="1">
    <location>
        <begin position="30"/>
        <end position="46"/>
    </location>
</feature>
<gene>
    <name evidence="2" type="ORF">IPJ89_04860</name>
</gene>